<evidence type="ECO:0000313" key="5">
    <source>
        <dbReference type="EMBL" id="HIR05646.1"/>
    </source>
</evidence>
<comment type="caution">
    <text evidence="5">The sequence shown here is derived from an EMBL/GenBank/DDBJ whole genome shotgun (WGS) entry which is preliminary data.</text>
</comment>
<proteinExistence type="predicted"/>
<dbReference type="InterPro" id="IPR051458">
    <property type="entry name" value="Cyt/Met_Dipeptidase"/>
</dbReference>
<protein>
    <submittedName>
        <fullName evidence="5">M20/M25/M40 family metallo-hydrolase</fullName>
    </submittedName>
</protein>
<keyword evidence="3" id="KW-0378">Hydrolase</keyword>
<evidence type="ECO:0000256" key="2">
    <source>
        <dbReference type="ARBA" id="ARBA00022723"/>
    </source>
</evidence>
<dbReference type="AlphaFoldDB" id="A0A9D1A403"/>
<keyword evidence="1" id="KW-0645">Protease</keyword>
<dbReference type="SUPFAM" id="SSF53187">
    <property type="entry name" value="Zn-dependent exopeptidases"/>
    <property type="match status" value="1"/>
</dbReference>
<dbReference type="Proteomes" id="UP000824250">
    <property type="component" value="Unassembled WGS sequence"/>
</dbReference>
<dbReference type="GO" id="GO:0046872">
    <property type="term" value="F:metal ion binding"/>
    <property type="evidence" value="ECO:0007669"/>
    <property type="project" value="UniProtKB-KW"/>
</dbReference>
<feature type="domain" description="Peptidase M20 dimerisation" evidence="4">
    <location>
        <begin position="197"/>
        <end position="354"/>
    </location>
</feature>
<gene>
    <name evidence="5" type="ORF">IAB28_06735</name>
</gene>
<evidence type="ECO:0000256" key="3">
    <source>
        <dbReference type="ARBA" id="ARBA00022801"/>
    </source>
</evidence>
<dbReference type="PANTHER" id="PTHR43270:SF8">
    <property type="entry name" value="DI- AND TRIPEPTIDASE DUG2-RELATED"/>
    <property type="match status" value="1"/>
</dbReference>
<dbReference type="Gene3D" id="3.40.630.10">
    <property type="entry name" value="Zn peptidases"/>
    <property type="match status" value="1"/>
</dbReference>
<dbReference type="InterPro" id="IPR002933">
    <property type="entry name" value="Peptidase_M20"/>
</dbReference>
<dbReference type="Pfam" id="PF07687">
    <property type="entry name" value="M20_dimer"/>
    <property type="match status" value="1"/>
</dbReference>
<dbReference type="GO" id="GO:0008233">
    <property type="term" value="F:peptidase activity"/>
    <property type="evidence" value="ECO:0007669"/>
    <property type="project" value="UniProtKB-KW"/>
</dbReference>
<dbReference type="Gene3D" id="3.30.70.360">
    <property type="match status" value="1"/>
</dbReference>
<dbReference type="GO" id="GO:0006508">
    <property type="term" value="P:proteolysis"/>
    <property type="evidence" value="ECO:0007669"/>
    <property type="project" value="UniProtKB-KW"/>
</dbReference>
<evidence type="ECO:0000259" key="4">
    <source>
        <dbReference type="Pfam" id="PF07687"/>
    </source>
</evidence>
<dbReference type="Pfam" id="PF01546">
    <property type="entry name" value="Peptidase_M20"/>
    <property type="match status" value="1"/>
</dbReference>
<name>A0A9D1A403_9FIRM</name>
<dbReference type="EMBL" id="DVGC01000036">
    <property type="protein sequence ID" value="HIR05646.1"/>
    <property type="molecule type" value="Genomic_DNA"/>
</dbReference>
<reference evidence="5" key="2">
    <citation type="journal article" date="2021" name="PeerJ">
        <title>Extensive microbial diversity within the chicken gut microbiome revealed by metagenomics and culture.</title>
        <authorList>
            <person name="Gilroy R."/>
            <person name="Ravi A."/>
            <person name="Getino M."/>
            <person name="Pursley I."/>
            <person name="Horton D.L."/>
            <person name="Alikhan N.F."/>
            <person name="Baker D."/>
            <person name="Gharbi K."/>
            <person name="Hall N."/>
            <person name="Watson M."/>
            <person name="Adriaenssens E.M."/>
            <person name="Foster-Nyarko E."/>
            <person name="Jarju S."/>
            <person name="Secka A."/>
            <person name="Antonio M."/>
            <person name="Oren A."/>
            <person name="Chaudhuri R.R."/>
            <person name="La Ragione R."/>
            <person name="Hildebrand F."/>
            <person name="Pallen M.J."/>
        </authorList>
    </citation>
    <scope>NUCLEOTIDE SEQUENCE</scope>
    <source>
        <strain evidence="5">CHK180-2868</strain>
    </source>
</reference>
<keyword evidence="2" id="KW-0479">Metal-binding</keyword>
<evidence type="ECO:0000256" key="1">
    <source>
        <dbReference type="ARBA" id="ARBA00022670"/>
    </source>
</evidence>
<evidence type="ECO:0000313" key="6">
    <source>
        <dbReference type="Proteomes" id="UP000824250"/>
    </source>
</evidence>
<accession>A0A9D1A403</accession>
<reference evidence="5" key="1">
    <citation type="submission" date="2020-10" db="EMBL/GenBank/DDBJ databases">
        <authorList>
            <person name="Gilroy R."/>
        </authorList>
    </citation>
    <scope>NUCLEOTIDE SEQUENCE</scope>
    <source>
        <strain evidence="5">CHK180-2868</strain>
    </source>
</reference>
<dbReference type="NCBIfam" id="NF006579">
    <property type="entry name" value="PRK09104.1"/>
    <property type="match status" value="1"/>
</dbReference>
<dbReference type="PANTHER" id="PTHR43270">
    <property type="entry name" value="BETA-ALA-HIS DIPEPTIDASE"/>
    <property type="match status" value="1"/>
</dbReference>
<dbReference type="InterPro" id="IPR011650">
    <property type="entry name" value="Peptidase_M20_dimer"/>
</dbReference>
<sequence>MKITAELEQKLHEHIDGSRDAFLEELKRVAAQPSVSAQDIGVEDCCSLLMDLFGSLGLETKILPSPTKPAVYAEIRSKREDAPTILFYGHYDVQPAEPLELWKTDPFTPTVISGVLYGRGAADNKGQFMAHVMAVRSFLELFEDVPLHIKFLLDGEEESGSPSLPWIAEHYRELLSADLMYVSDGGMYDDVTPQIAYGNRGILSFDIHLETASGDNHSGNKGGVIENAAWRMVKLLSSMVDEEGHVLIDGFYDTIAPISPAQEEMMEELDFRPEELAKLYGVERVKYEDKMEFYRHLMFLPTLTINGLTSGYQGDGTKTIIPCRASVKMDIRLVQGQKSQDILEKVKRHVEKVEPLAVISNDSAMEVSVTEPSLPLVKAVREAVGKAYHTSPVNLPLMGGSLPNYVFSDILGIPVVSVPYANPDENNHAPNENLKLSCYYSGIHATAQVLCDLGKQ</sequence>
<organism evidence="5 6">
    <name type="scientific">Candidatus Copromonas faecavium</name>
    <name type="common">nom. illeg.</name>
    <dbReference type="NCBI Taxonomy" id="2840740"/>
    <lineage>
        <taxon>Bacteria</taxon>
        <taxon>Bacillati</taxon>
        <taxon>Bacillota</taxon>
        <taxon>Clostridia</taxon>
        <taxon>Lachnospirales</taxon>
        <taxon>Lachnospiraceae</taxon>
        <taxon>Candidatus Copromonas (nom. illeg.)</taxon>
    </lineage>
</organism>